<dbReference type="RefSeq" id="WP_394300038.1">
    <property type="nucleotide sequence ID" value="NZ_JBHMQT010000006.1"/>
</dbReference>
<keyword evidence="3" id="KW-1185">Reference proteome</keyword>
<dbReference type="SUPFAM" id="SSF109854">
    <property type="entry name" value="DinB/YfiT-like putative metalloenzymes"/>
    <property type="match status" value="1"/>
</dbReference>
<organism evidence="2 3">
    <name type="scientific">Sphaerimonospora cavernae</name>
    <dbReference type="NCBI Taxonomy" id="1740611"/>
    <lineage>
        <taxon>Bacteria</taxon>
        <taxon>Bacillati</taxon>
        <taxon>Actinomycetota</taxon>
        <taxon>Actinomycetes</taxon>
        <taxon>Streptosporangiales</taxon>
        <taxon>Streptosporangiaceae</taxon>
        <taxon>Sphaerimonospora</taxon>
    </lineage>
</organism>
<dbReference type="Proteomes" id="UP001589870">
    <property type="component" value="Unassembled WGS sequence"/>
</dbReference>
<proteinExistence type="predicted"/>
<reference evidence="2 3" key="1">
    <citation type="submission" date="2024-09" db="EMBL/GenBank/DDBJ databases">
        <authorList>
            <person name="Sun Q."/>
            <person name="Mori K."/>
        </authorList>
    </citation>
    <scope>NUCLEOTIDE SEQUENCE [LARGE SCALE GENOMIC DNA]</scope>
    <source>
        <strain evidence="2 3">TBRC 1851</strain>
    </source>
</reference>
<evidence type="ECO:0000259" key="1">
    <source>
        <dbReference type="Pfam" id="PF11716"/>
    </source>
</evidence>
<evidence type="ECO:0000313" key="2">
    <source>
        <dbReference type="EMBL" id="MFC0861818.1"/>
    </source>
</evidence>
<dbReference type="GO" id="GO:0016853">
    <property type="term" value="F:isomerase activity"/>
    <property type="evidence" value="ECO:0007669"/>
    <property type="project" value="UniProtKB-KW"/>
</dbReference>
<name>A0ABV6U028_9ACTN</name>
<gene>
    <name evidence="2" type="ORF">ACFHYQ_05850</name>
</gene>
<accession>A0ABV6U028</accession>
<sequence length="264" mass="29096">MIDSFAHAMRVQRTDRDQAVAISEAEGHAALALLGKFRDGDWRRPTDCVGWDVRTLVSHLVAQCEDNISLRMMMRRHIVGRRRYPEKIALDGHTAVQIDDHATETGPALVENFASLWPRATRARRWTPGPMRRVAVDTGMPGVPKLPIGYLLDVIYPRDLWMHRVDLARATGQTVTLGEHDRQIIEQVIRDLALAWSAAPVALELTGVAGGSWLVGSGDPVAVVRADAVAYMRALSGRDDDVALELVSGAEDAIALVRNARVVF</sequence>
<feature type="domain" description="Mycothiol-dependent maleylpyruvate isomerase metal-binding" evidence="1">
    <location>
        <begin position="25"/>
        <end position="168"/>
    </location>
</feature>
<dbReference type="EMBL" id="JBHMQT010000006">
    <property type="protein sequence ID" value="MFC0861818.1"/>
    <property type="molecule type" value="Genomic_DNA"/>
</dbReference>
<protein>
    <submittedName>
        <fullName evidence="2">Maleylpyruvate isomerase family mycothiol-dependent enzyme</fullName>
    </submittedName>
</protein>
<dbReference type="Gene3D" id="1.20.120.450">
    <property type="entry name" value="dinb family like domain"/>
    <property type="match status" value="1"/>
</dbReference>
<dbReference type="NCBIfam" id="TIGR03083">
    <property type="entry name" value="maleylpyruvate isomerase family mycothiol-dependent enzyme"/>
    <property type="match status" value="1"/>
</dbReference>
<evidence type="ECO:0000313" key="3">
    <source>
        <dbReference type="Proteomes" id="UP001589870"/>
    </source>
</evidence>
<dbReference type="Pfam" id="PF11716">
    <property type="entry name" value="MDMPI_N"/>
    <property type="match status" value="1"/>
</dbReference>
<dbReference type="InterPro" id="IPR034660">
    <property type="entry name" value="DinB/YfiT-like"/>
</dbReference>
<dbReference type="InterPro" id="IPR024344">
    <property type="entry name" value="MDMPI_metal-binding"/>
</dbReference>
<comment type="caution">
    <text evidence="2">The sequence shown here is derived from an EMBL/GenBank/DDBJ whole genome shotgun (WGS) entry which is preliminary data.</text>
</comment>
<keyword evidence="2" id="KW-0413">Isomerase</keyword>
<dbReference type="InterPro" id="IPR017517">
    <property type="entry name" value="Maleyloyr_isom"/>
</dbReference>